<evidence type="ECO:0000313" key="3">
    <source>
        <dbReference type="Proteomes" id="UP000095023"/>
    </source>
</evidence>
<proteinExistence type="predicted"/>
<accession>A0A1E4TGG8</accession>
<protein>
    <submittedName>
        <fullName evidence="2">Uncharacterized protein</fullName>
    </submittedName>
</protein>
<dbReference type="EMBL" id="KV453842">
    <property type="protein sequence ID" value="ODV90865.1"/>
    <property type="molecule type" value="Genomic_DNA"/>
</dbReference>
<keyword evidence="1" id="KW-0732">Signal</keyword>
<reference evidence="3" key="1">
    <citation type="submission" date="2016-02" db="EMBL/GenBank/DDBJ databases">
        <title>Comparative genomics of biotechnologically important yeasts.</title>
        <authorList>
            <consortium name="DOE Joint Genome Institute"/>
            <person name="Riley R."/>
            <person name="Haridas S."/>
            <person name="Wolfe K.H."/>
            <person name="Lopes M.R."/>
            <person name="Hittinger C.T."/>
            <person name="Goker M."/>
            <person name="Salamov A."/>
            <person name="Wisecaver J."/>
            <person name="Long T.M."/>
            <person name="Aerts A.L."/>
            <person name="Barry K."/>
            <person name="Choi C."/>
            <person name="Clum A."/>
            <person name="Coughlan A.Y."/>
            <person name="Deshpande S."/>
            <person name="Douglass A.P."/>
            <person name="Hanson S.J."/>
            <person name="Klenk H.-P."/>
            <person name="Labutti K."/>
            <person name="Lapidus A."/>
            <person name="Lindquist E."/>
            <person name="Lipzen A."/>
            <person name="Meier-Kolthoff J.P."/>
            <person name="Ohm R.A."/>
            <person name="Otillar R.P."/>
            <person name="Pangilinan J."/>
            <person name="Peng Y."/>
            <person name="Rokas A."/>
            <person name="Rosa C.A."/>
            <person name="Scheuner C."/>
            <person name="Sibirny A.A."/>
            <person name="Slot J.C."/>
            <person name="Stielow J.B."/>
            <person name="Sun H."/>
            <person name="Kurtzman C.P."/>
            <person name="Blackwell M."/>
            <person name="Jeffries T.W."/>
            <person name="Grigoriev I.V."/>
        </authorList>
    </citation>
    <scope>NUCLEOTIDE SEQUENCE [LARGE SCALE GENOMIC DNA]</scope>
    <source>
        <strain evidence="3">NRRL Y-17796</strain>
    </source>
</reference>
<keyword evidence="3" id="KW-1185">Reference proteome</keyword>
<name>A0A1E4TGG8_9ASCO</name>
<evidence type="ECO:0000256" key="1">
    <source>
        <dbReference type="SAM" id="SignalP"/>
    </source>
</evidence>
<feature type="signal peptide" evidence="1">
    <location>
        <begin position="1"/>
        <end position="18"/>
    </location>
</feature>
<feature type="chain" id="PRO_5009163244" evidence="1">
    <location>
        <begin position="19"/>
        <end position="136"/>
    </location>
</feature>
<gene>
    <name evidence="2" type="ORF">CANCADRAFT_112346</name>
</gene>
<dbReference type="AlphaFoldDB" id="A0A1E4TGG8"/>
<dbReference type="SMART" id="SM01396">
    <property type="entry name" value="BC10"/>
    <property type="match status" value="1"/>
</dbReference>
<dbReference type="InterPro" id="IPR009598">
    <property type="entry name" value="BCALP"/>
</dbReference>
<evidence type="ECO:0000313" key="2">
    <source>
        <dbReference type="EMBL" id="ODV90865.1"/>
    </source>
</evidence>
<organism evidence="2 3">
    <name type="scientific">Tortispora caseinolytica NRRL Y-17796</name>
    <dbReference type="NCBI Taxonomy" id="767744"/>
    <lineage>
        <taxon>Eukaryota</taxon>
        <taxon>Fungi</taxon>
        <taxon>Dikarya</taxon>
        <taxon>Ascomycota</taxon>
        <taxon>Saccharomycotina</taxon>
        <taxon>Trigonopsidomycetes</taxon>
        <taxon>Trigonopsidales</taxon>
        <taxon>Trigonopsidaceae</taxon>
        <taxon>Tortispora</taxon>
    </lineage>
</organism>
<dbReference type="OrthoDB" id="5563033at2759"/>
<dbReference type="Proteomes" id="UP000095023">
    <property type="component" value="Unassembled WGS sequence"/>
</dbReference>
<sequence>MFCAQFFLCLFILTPISPAPTGFVLFLAACMMLYFRPCVSCSIILLTLTVCSTSSFWDTVFDVNLFSPRVVQNAPVTLQQFMQNATVPMDASAGTEALLEELRKTAVLTDPLAAFLHLLRVPEKFTIPYIGLKCYV</sequence>